<dbReference type="Gene3D" id="1.10.40.40">
    <property type="entry name" value="Deoxyribonucleotidase, domain 2"/>
    <property type="match status" value="1"/>
</dbReference>
<evidence type="ECO:0000256" key="2">
    <source>
        <dbReference type="PIRSR" id="PIRSR610708-1"/>
    </source>
</evidence>
<dbReference type="Pfam" id="PF06941">
    <property type="entry name" value="NT5C"/>
    <property type="match status" value="1"/>
</dbReference>
<sequence length="174" mass="20456">MIIFVDMDEVIADSYGHFIRLYNQEFNASLQMKNIHFGEAWQNVPEEHQSRVKEYHWEPGFFSDLDPLPGSQEVLEEIATIHDVYIATAATQFPNSLREKSDWLDHYFPFIHWRNRILCGDKSILKGDVLIDDRSYNLESFEGRSIMFASPHNNGSNSYEKVSSWYQLKDLFLK</sequence>
<dbReference type="InterPro" id="IPR023214">
    <property type="entry name" value="HAD_sf"/>
</dbReference>
<dbReference type="Proteomes" id="UP000239800">
    <property type="component" value="Unassembled WGS sequence"/>
</dbReference>
<evidence type="ECO:0000313" key="3">
    <source>
        <dbReference type="EMBL" id="PQB04401.1"/>
    </source>
</evidence>
<gene>
    <name evidence="3" type="ORF">BST85_05440</name>
</gene>
<dbReference type="EMBL" id="MQUB01000001">
    <property type="protein sequence ID" value="PQB04401.1"/>
    <property type="molecule type" value="Genomic_DNA"/>
</dbReference>
<accession>A0A2S7KP54</accession>
<dbReference type="PANTHER" id="PTHR16504:SF4">
    <property type="entry name" value="5'(3')-DEOXYRIBONUCLEOTIDASE"/>
    <property type="match status" value="1"/>
</dbReference>
<dbReference type="SFLD" id="SFLDS00003">
    <property type="entry name" value="Haloacid_Dehalogenase"/>
    <property type="match status" value="1"/>
</dbReference>
<dbReference type="OrthoDB" id="278110at2"/>
<dbReference type="SUPFAM" id="SSF56784">
    <property type="entry name" value="HAD-like"/>
    <property type="match status" value="1"/>
</dbReference>
<keyword evidence="4" id="KW-1185">Reference proteome</keyword>
<dbReference type="Gene3D" id="3.40.50.1000">
    <property type="entry name" value="HAD superfamily/HAD-like"/>
    <property type="match status" value="1"/>
</dbReference>
<comment type="caution">
    <text evidence="3">The sequence shown here is derived from an EMBL/GenBank/DDBJ whole genome shotgun (WGS) entry which is preliminary data.</text>
</comment>
<dbReference type="InterPro" id="IPR036412">
    <property type="entry name" value="HAD-like_sf"/>
</dbReference>
<dbReference type="PANTHER" id="PTHR16504">
    <property type="entry name" value="5'(3')-DEOXYRIBONUCLEOTIDASE"/>
    <property type="match status" value="1"/>
</dbReference>
<dbReference type="GO" id="GO:0009223">
    <property type="term" value="P:pyrimidine deoxyribonucleotide catabolic process"/>
    <property type="evidence" value="ECO:0007669"/>
    <property type="project" value="TreeGrafter"/>
</dbReference>
<feature type="active site" description="Proton donor" evidence="2">
    <location>
        <position position="8"/>
    </location>
</feature>
<feature type="active site" description="Nucleophile" evidence="2">
    <location>
        <position position="6"/>
    </location>
</feature>
<dbReference type="AlphaFoldDB" id="A0A2S7KP54"/>
<evidence type="ECO:0000256" key="1">
    <source>
        <dbReference type="ARBA" id="ARBA00009589"/>
    </source>
</evidence>
<name>A0A2S7KP54_9FLAO</name>
<organism evidence="3 4">
    <name type="scientific">Aureitalea marina</name>
    <dbReference type="NCBI Taxonomy" id="930804"/>
    <lineage>
        <taxon>Bacteria</taxon>
        <taxon>Pseudomonadati</taxon>
        <taxon>Bacteroidota</taxon>
        <taxon>Flavobacteriia</taxon>
        <taxon>Flavobacteriales</taxon>
        <taxon>Flavobacteriaceae</taxon>
        <taxon>Aureitalea</taxon>
    </lineage>
</organism>
<evidence type="ECO:0000313" key="4">
    <source>
        <dbReference type="Proteomes" id="UP000239800"/>
    </source>
</evidence>
<proteinExistence type="inferred from homology"/>
<dbReference type="GO" id="GO:0008253">
    <property type="term" value="F:5'-nucleotidase activity"/>
    <property type="evidence" value="ECO:0007669"/>
    <property type="project" value="InterPro"/>
</dbReference>
<protein>
    <submittedName>
        <fullName evidence="3">5'(3')-deoxyribonucleotidase</fullName>
    </submittedName>
</protein>
<dbReference type="SFLD" id="SFLDG01126">
    <property type="entry name" value="C1.2:_Nucleotidase_Like"/>
    <property type="match status" value="1"/>
</dbReference>
<dbReference type="SFLD" id="SFLDG01146">
    <property type="entry name" value="C1.2.2"/>
    <property type="match status" value="1"/>
</dbReference>
<reference evidence="3 4" key="1">
    <citation type="submission" date="2016-11" db="EMBL/GenBank/DDBJ databases">
        <title>Trade-off between light-utilization and light-protection in marine flavobacteria.</title>
        <authorList>
            <person name="Kumagai Y."/>
        </authorList>
    </citation>
    <scope>NUCLEOTIDE SEQUENCE [LARGE SCALE GENOMIC DNA]</scope>
    <source>
        <strain evidence="3 4">NBRC 107741</strain>
    </source>
</reference>
<dbReference type="InterPro" id="IPR010708">
    <property type="entry name" value="5'(3')-deoxyribonucleotidase"/>
</dbReference>
<comment type="similarity">
    <text evidence="1">Belongs to the 5'(3')-deoxyribonucleotidase family.</text>
</comment>
<dbReference type="RefSeq" id="WP_104812327.1">
    <property type="nucleotide sequence ID" value="NZ_MQUB01000001.1"/>
</dbReference>